<accession>A0AAU9D0I9</accession>
<feature type="domain" description="Adenylyl/Guanylyl and SMODS C-terminal sensor" evidence="2">
    <location>
        <begin position="366"/>
        <end position="491"/>
    </location>
</feature>
<dbReference type="InterPro" id="IPR043519">
    <property type="entry name" value="NT_sf"/>
</dbReference>
<keyword evidence="1" id="KW-0051">Antiviral defense</keyword>
<evidence type="ECO:0000259" key="2">
    <source>
        <dbReference type="Pfam" id="PF18134"/>
    </source>
</evidence>
<proteinExistence type="predicted"/>
<dbReference type="Proteomes" id="UP001321582">
    <property type="component" value="Chromosome"/>
</dbReference>
<dbReference type="KEGG" id="haby:HLVA_00430"/>
<dbReference type="EMBL" id="AP027059">
    <property type="protein sequence ID" value="BDU49474.1"/>
    <property type="molecule type" value="Genomic_DNA"/>
</dbReference>
<name>A0AAU9D0I9_9FUSO</name>
<dbReference type="GO" id="GO:0016779">
    <property type="term" value="F:nucleotidyltransferase activity"/>
    <property type="evidence" value="ECO:0007669"/>
    <property type="project" value="InterPro"/>
</dbReference>
<dbReference type="AlphaFoldDB" id="A0AAU9D0I9"/>
<dbReference type="Gene3D" id="3.30.460.10">
    <property type="entry name" value="Beta Polymerase, domain 2"/>
    <property type="match status" value="1"/>
</dbReference>
<keyword evidence="4" id="KW-1185">Reference proteome</keyword>
<dbReference type="GO" id="GO:0051607">
    <property type="term" value="P:defense response to virus"/>
    <property type="evidence" value="ECO:0007669"/>
    <property type="project" value="UniProtKB-KW"/>
</dbReference>
<organism evidence="3 4">
    <name type="scientific">Haliovirga abyssi</name>
    <dbReference type="NCBI Taxonomy" id="2996794"/>
    <lineage>
        <taxon>Bacteria</taxon>
        <taxon>Fusobacteriati</taxon>
        <taxon>Fusobacteriota</taxon>
        <taxon>Fusobacteriia</taxon>
        <taxon>Fusobacteriales</taxon>
        <taxon>Haliovirgaceae</taxon>
        <taxon>Haliovirga</taxon>
    </lineage>
</organism>
<evidence type="ECO:0000313" key="4">
    <source>
        <dbReference type="Proteomes" id="UP001321582"/>
    </source>
</evidence>
<dbReference type="InterPro" id="IPR040511">
    <property type="entry name" value="AGS_C"/>
</dbReference>
<protein>
    <recommendedName>
        <fullName evidence="2">Adenylyl/Guanylyl and SMODS C-terminal sensor domain-containing protein</fullName>
    </recommendedName>
</protein>
<dbReference type="Pfam" id="PF18144">
    <property type="entry name" value="SMODS"/>
    <property type="match status" value="1"/>
</dbReference>
<dbReference type="Pfam" id="PF18134">
    <property type="entry name" value="AGS_C"/>
    <property type="match status" value="1"/>
</dbReference>
<dbReference type="SUPFAM" id="SSF81301">
    <property type="entry name" value="Nucleotidyltransferase"/>
    <property type="match status" value="1"/>
</dbReference>
<gene>
    <name evidence="3" type="ORF">HLVA_00430</name>
</gene>
<sequence length="492" mass="58353">MFIEYEDINDFFNEISNDLDIPDSYYEKADKSYKSLGSFLLRDDSLIKEYAPDVFLQGSFKLGTMIKPISENIHYDIDLVCKLSNINKNEITQEDLKKKIGKEVKQYVKTKNMINEAIDGKRCWTLNYHDEAQFHMDILPCLNNRRTFEELLEKYSMNTDYKEEAIAITDKNSIYYKVISDEWETSNPKGYYRWFMKKMNFEDKKRKFAEQLMESVENIPDYKVKTPLQKAAQVLKRHRDYSFKGKKDKPSSVVITTLLGLTYNGSENILDIISNMIENIHLFLIEKDGRYYLTNPVNPLENFTDKWNTNKKRAFFRWINTVSEDLLFYNKKINYYGDNVIDKMKEIYNIKKSKYIKGSSELIKKEKHIKRTKWNMLNKTEVDIIAYKKESKDIISKRFKSGEIVKKSSDLKFKANAKNIKDYEMFWRVTNTGYDAEIENNLRGDFYESEIIEGDKVREEKAKYFGSHFIECFLIKDNDCYGKSDVFVVNIL</sequence>
<evidence type="ECO:0000256" key="1">
    <source>
        <dbReference type="ARBA" id="ARBA00023118"/>
    </source>
</evidence>
<evidence type="ECO:0000313" key="3">
    <source>
        <dbReference type="EMBL" id="BDU49474.1"/>
    </source>
</evidence>
<dbReference type="CDD" id="cd05400">
    <property type="entry name" value="NT_2-5OAS_ClassI-CCAase"/>
    <property type="match status" value="1"/>
</dbReference>
<dbReference type="RefSeq" id="WP_307904431.1">
    <property type="nucleotide sequence ID" value="NZ_AP027059.1"/>
</dbReference>
<dbReference type="InterPro" id="IPR006116">
    <property type="entry name" value="NT_2-5OAS_ClassI-CCAase"/>
</dbReference>
<reference evidence="3 4" key="1">
    <citation type="submission" date="2022-11" db="EMBL/GenBank/DDBJ databases">
        <title>Haliovirga abyssi gen. nov., sp. nov., a mesophilic fermentative bacterium isolated from the Iheya North hydrothermal field and the proposal of Haliovirgaceae fam. nov.</title>
        <authorList>
            <person name="Miyazaki U."/>
            <person name="Tame A."/>
            <person name="Miyazaki J."/>
            <person name="Takai K."/>
            <person name="Sawayama S."/>
            <person name="Kitajima M."/>
            <person name="Okamoto A."/>
            <person name="Nakagawa S."/>
        </authorList>
    </citation>
    <scope>NUCLEOTIDE SEQUENCE [LARGE SCALE GENOMIC DNA]</scope>
    <source>
        <strain evidence="3 4">IC12</strain>
    </source>
</reference>